<dbReference type="Proteomes" id="UP001396334">
    <property type="component" value="Unassembled WGS sequence"/>
</dbReference>
<proteinExistence type="predicted"/>
<evidence type="ECO:0000313" key="3">
    <source>
        <dbReference type="Proteomes" id="UP001396334"/>
    </source>
</evidence>
<comment type="caution">
    <text evidence="2">The sequence shown here is derived from an EMBL/GenBank/DDBJ whole genome shotgun (WGS) entry which is preliminary data.</text>
</comment>
<feature type="coiled-coil region" evidence="1">
    <location>
        <begin position="14"/>
        <end position="86"/>
    </location>
</feature>
<sequence>MEQKYVLLAMDESIKELASRADKVKQDKKHFTKKESIKLTLTHTLDHNVIRYKEVESEVKQMEQKLAALHVQVEEAQKKRENMLGEREGIFKSSKELKVELDTLGKEWSDYEADAKVAKEEAKTVEAEWGRMKVKTDSAIGNQKTTITRVAEISQLLYHLGLFARLW</sequence>
<reference evidence="2 3" key="1">
    <citation type="journal article" date="2024" name="G3 (Bethesda)">
        <title>Genome assembly of Hibiscus sabdariffa L. provides insights into metabolisms of medicinal natural products.</title>
        <authorList>
            <person name="Kim T."/>
        </authorList>
    </citation>
    <scope>NUCLEOTIDE SEQUENCE [LARGE SCALE GENOMIC DNA]</scope>
    <source>
        <strain evidence="2">TK-2024</strain>
        <tissue evidence="2">Old leaves</tissue>
    </source>
</reference>
<organism evidence="2 3">
    <name type="scientific">Hibiscus sabdariffa</name>
    <name type="common">roselle</name>
    <dbReference type="NCBI Taxonomy" id="183260"/>
    <lineage>
        <taxon>Eukaryota</taxon>
        <taxon>Viridiplantae</taxon>
        <taxon>Streptophyta</taxon>
        <taxon>Embryophyta</taxon>
        <taxon>Tracheophyta</taxon>
        <taxon>Spermatophyta</taxon>
        <taxon>Magnoliopsida</taxon>
        <taxon>eudicotyledons</taxon>
        <taxon>Gunneridae</taxon>
        <taxon>Pentapetalae</taxon>
        <taxon>rosids</taxon>
        <taxon>malvids</taxon>
        <taxon>Malvales</taxon>
        <taxon>Malvaceae</taxon>
        <taxon>Malvoideae</taxon>
        <taxon>Hibiscus</taxon>
    </lineage>
</organism>
<accession>A0ABR2S3E6</accession>
<keyword evidence="1" id="KW-0175">Coiled coil</keyword>
<protein>
    <submittedName>
        <fullName evidence="2">Uncharacterized protein</fullName>
    </submittedName>
</protein>
<name>A0ABR2S3E6_9ROSI</name>
<evidence type="ECO:0000313" key="2">
    <source>
        <dbReference type="EMBL" id="KAK9019708.1"/>
    </source>
</evidence>
<dbReference type="EMBL" id="JBBPBN010000017">
    <property type="protein sequence ID" value="KAK9019708.1"/>
    <property type="molecule type" value="Genomic_DNA"/>
</dbReference>
<keyword evidence="3" id="KW-1185">Reference proteome</keyword>
<evidence type="ECO:0000256" key="1">
    <source>
        <dbReference type="SAM" id="Coils"/>
    </source>
</evidence>
<gene>
    <name evidence="2" type="ORF">V6N11_054218</name>
</gene>